<evidence type="ECO:0000256" key="1">
    <source>
        <dbReference type="ARBA" id="ARBA00022801"/>
    </source>
</evidence>
<keyword evidence="1" id="KW-0378">Hydrolase</keyword>
<dbReference type="Proteomes" id="UP000758168">
    <property type="component" value="Unassembled WGS sequence"/>
</dbReference>
<keyword evidence="4" id="KW-1185">Reference proteome</keyword>
<dbReference type="InterPro" id="IPR050266">
    <property type="entry name" value="AB_hydrolase_sf"/>
</dbReference>
<dbReference type="InterPro" id="IPR029058">
    <property type="entry name" value="AB_hydrolase_fold"/>
</dbReference>
<comment type="caution">
    <text evidence="3">The sequence shown here is derived from an EMBL/GenBank/DDBJ whole genome shotgun (WGS) entry which is preliminary data.</text>
</comment>
<evidence type="ECO:0000259" key="2">
    <source>
        <dbReference type="Pfam" id="PF00561"/>
    </source>
</evidence>
<dbReference type="SUPFAM" id="SSF53474">
    <property type="entry name" value="alpha/beta-Hydrolases"/>
    <property type="match status" value="1"/>
</dbReference>
<evidence type="ECO:0000313" key="4">
    <source>
        <dbReference type="Proteomes" id="UP000758168"/>
    </source>
</evidence>
<proteinExistence type="predicted"/>
<dbReference type="EMBL" id="JAGIOB010000001">
    <property type="protein sequence ID" value="MBP2415733.1"/>
    <property type="molecule type" value="Genomic_DNA"/>
</dbReference>
<accession>A0ABS4Z3W9</accession>
<name>A0ABS4Z3W9_9ACTN</name>
<dbReference type="Pfam" id="PF00561">
    <property type="entry name" value="Abhydrolase_1"/>
    <property type="match status" value="1"/>
</dbReference>
<reference evidence="3 4" key="1">
    <citation type="submission" date="2021-03" db="EMBL/GenBank/DDBJ databases">
        <title>Sequencing the genomes of 1000 actinobacteria strains.</title>
        <authorList>
            <person name="Klenk H.-P."/>
        </authorList>
    </citation>
    <scope>NUCLEOTIDE SEQUENCE [LARGE SCALE GENOMIC DNA]</scope>
    <source>
        <strain evidence="3 4">DSM 12936</strain>
    </source>
</reference>
<dbReference type="RefSeq" id="WP_210052950.1">
    <property type="nucleotide sequence ID" value="NZ_BAAAMH010000030.1"/>
</dbReference>
<organism evidence="3 4">
    <name type="scientific">Microlunatus capsulatus</name>
    <dbReference type="NCBI Taxonomy" id="99117"/>
    <lineage>
        <taxon>Bacteria</taxon>
        <taxon>Bacillati</taxon>
        <taxon>Actinomycetota</taxon>
        <taxon>Actinomycetes</taxon>
        <taxon>Propionibacteriales</taxon>
        <taxon>Propionibacteriaceae</taxon>
        <taxon>Microlunatus</taxon>
    </lineage>
</organism>
<dbReference type="PANTHER" id="PTHR43798:SF31">
    <property type="entry name" value="AB HYDROLASE SUPERFAMILY PROTEIN YCLE"/>
    <property type="match status" value="1"/>
</dbReference>
<feature type="domain" description="AB hydrolase-1" evidence="2">
    <location>
        <begin position="29"/>
        <end position="132"/>
    </location>
</feature>
<dbReference type="Gene3D" id="3.40.50.1820">
    <property type="entry name" value="alpha/beta hydrolase"/>
    <property type="match status" value="1"/>
</dbReference>
<evidence type="ECO:0000313" key="3">
    <source>
        <dbReference type="EMBL" id="MBP2415733.1"/>
    </source>
</evidence>
<sequence>MALTDDATTLHVPTRLGRLRVRVTGSGQPVVLWHSLFTDAGSWDRLVPLLGGRRLVLVDGPSSGGSDPLRRAVDIGTCAAAAEDLLAGLRDVVGPGPVSWLGSAWGGHVGLHLAATRPDLVRDLVAVSAPTHPVGPRLRLLTAVLVPLYRVIGARGPVREAILDTLFTDRSRAEDPAGVGQVLGPLERSSRAATARAIRTAILHRTDLAWAARRITCPVLLVTTDDRGEWTPEQAAAMAAQMADARVVTVSGSRVLPSIEQPAALAAALTTFWATAAARPRGE</sequence>
<dbReference type="PANTHER" id="PTHR43798">
    <property type="entry name" value="MONOACYLGLYCEROL LIPASE"/>
    <property type="match status" value="1"/>
</dbReference>
<protein>
    <submittedName>
        <fullName evidence="3">Pimeloyl-ACP methyl ester carboxylesterase</fullName>
    </submittedName>
</protein>
<gene>
    <name evidence="3" type="ORF">JOF54_000655</name>
</gene>
<dbReference type="InterPro" id="IPR000073">
    <property type="entry name" value="AB_hydrolase_1"/>
</dbReference>